<dbReference type="RefSeq" id="WP_104808705.1">
    <property type="nucleotide sequence ID" value="NZ_MQUA01000013.1"/>
</dbReference>
<sequence length="359" mass="40230">MKSIYKIALLFLLFPLITSATISSVKQEKKKIIKKEYSVNTDAKVFINNKYGNLNITTWDKNSVEIEVVITVKGDDLDSVEDKLASINIQFEASSNFVSAKTNFEKEEKSWSFWKKSSNIIYQINYIVKMPKSNSVALYNDYGSIYLDYLSGQASINCDYGKISVGELTANNNDINLEYCNSSTIGYIKSGNINVDYSKISIDKSEDLKINTDYSTLKFGTVGNINFNADYGSISIEEANSVDGNSDYVSMSFGTIKKNLVIDTEYGSISVKKLVKGFGKVAIDAEYTGVKINVESDAVFDFELDLQYADFKGKNDKMEFYKKISKPTKSYYEGKFGKGNSNSKLKIRSQYGGVSITEY</sequence>
<evidence type="ECO:0000313" key="2">
    <source>
        <dbReference type="EMBL" id="PQB06454.1"/>
    </source>
</evidence>
<keyword evidence="1" id="KW-0732">Signal</keyword>
<organism evidence="2 3">
    <name type="scientific">Polaribacter filamentus</name>
    <dbReference type="NCBI Taxonomy" id="53483"/>
    <lineage>
        <taxon>Bacteria</taxon>
        <taxon>Pseudomonadati</taxon>
        <taxon>Bacteroidota</taxon>
        <taxon>Flavobacteriia</taxon>
        <taxon>Flavobacteriales</taxon>
        <taxon>Flavobacteriaceae</taxon>
    </lineage>
</organism>
<gene>
    <name evidence="2" type="ORF">BST83_04150</name>
</gene>
<feature type="signal peptide" evidence="1">
    <location>
        <begin position="1"/>
        <end position="20"/>
    </location>
</feature>
<evidence type="ECO:0000256" key="1">
    <source>
        <dbReference type="SAM" id="SignalP"/>
    </source>
</evidence>
<keyword evidence="3" id="KW-1185">Reference proteome</keyword>
<protein>
    <recommendedName>
        <fullName evidence="4">Adhesin domain-containing protein</fullName>
    </recommendedName>
</protein>
<evidence type="ECO:0008006" key="4">
    <source>
        <dbReference type="Google" id="ProtNLM"/>
    </source>
</evidence>
<dbReference type="OrthoDB" id="1117657at2"/>
<comment type="caution">
    <text evidence="2">The sequence shown here is derived from an EMBL/GenBank/DDBJ whole genome shotgun (WGS) entry which is preliminary data.</text>
</comment>
<dbReference type="AlphaFoldDB" id="A0A2S7KUY1"/>
<accession>A0A2S7KUY1</accession>
<feature type="chain" id="PRO_5015466057" description="Adhesin domain-containing protein" evidence="1">
    <location>
        <begin position="21"/>
        <end position="359"/>
    </location>
</feature>
<name>A0A2S7KUY1_9FLAO</name>
<proteinExistence type="predicted"/>
<reference evidence="2 3" key="1">
    <citation type="submission" date="2016-11" db="EMBL/GenBank/DDBJ databases">
        <title>Trade-off between light-utilization and light-protection in marine flavobacteria.</title>
        <authorList>
            <person name="Kumagai Y."/>
        </authorList>
    </citation>
    <scope>NUCLEOTIDE SEQUENCE [LARGE SCALE GENOMIC DNA]</scope>
    <source>
        <strain evidence="2 3">ATCC 700397</strain>
    </source>
</reference>
<evidence type="ECO:0000313" key="3">
    <source>
        <dbReference type="Proteomes" id="UP000239522"/>
    </source>
</evidence>
<dbReference type="EMBL" id="MQUA01000013">
    <property type="protein sequence ID" value="PQB06454.1"/>
    <property type="molecule type" value="Genomic_DNA"/>
</dbReference>
<dbReference type="Proteomes" id="UP000239522">
    <property type="component" value="Unassembled WGS sequence"/>
</dbReference>